<feature type="transmembrane region" description="Helical" evidence="7">
    <location>
        <begin position="177"/>
        <end position="197"/>
    </location>
</feature>
<dbReference type="GO" id="GO:0090374">
    <property type="term" value="P:oligopeptide export from mitochondrion"/>
    <property type="evidence" value="ECO:0007669"/>
    <property type="project" value="TreeGrafter"/>
</dbReference>
<feature type="transmembrane region" description="Helical" evidence="7">
    <location>
        <begin position="257"/>
        <end position="279"/>
    </location>
</feature>
<dbReference type="PANTHER" id="PTHR43394:SF1">
    <property type="entry name" value="ATP-BINDING CASSETTE SUB-FAMILY B MEMBER 10, MITOCHONDRIAL"/>
    <property type="match status" value="1"/>
</dbReference>
<dbReference type="GO" id="GO:0005886">
    <property type="term" value="C:plasma membrane"/>
    <property type="evidence" value="ECO:0007669"/>
    <property type="project" value="UniProtKB-SubCell"/>
</dbReference>
<dbReference type="CDD" id="cd03249">
    <property type="entry name" value="ABC_MTABC3_MDL1_MDL2"/>
    <property type="match status" value="1"/>
</dbReference>
<keyword evidence="5 7" id="KW-1133">Transmembrane helix</keyword>
<evidence type="ECO:0000259" key="9">
    <source>
        <dbReference type="PROSITE" id="PS50929"/>
    </source>
</evidence>
<name>A0A1G7Z700_9FLAO</name>
<dbReference type="Pfam" id="PF00005">
    <property type="entry name" value="ABC_tran"/>
    <property type="match status" value="1"/>
</dbReference>
<dbReference type="SUPFAM" id="SSF90123">
    <property type="entry name" value="ABC transporter transmembrane region"/>
    <property type="match status" value="1"/>
</dbReference>
<dbReference type="Gene3D" id="3.40.50.300">
    <property type="entry name" value="P-loop containing nucleotide triphosphate hydrolases"/>
    <property type="match status" value="1"/>
</dbReference>
<protein>
    <submittedName>
        <fullName evidence="10">ABC-type multidrug transport system, ATPase and permease component</fullName>
    </submittedName>
</protein>
<keyword evidence="3" id="KW-0547">Nucleotide-binding</keyword>
<dbReference type="InterPro" id="IPR011527">
    <property type="entry name" value="ABC1_TM_dom"/>
</dbReference>
<dbReference type="CDD" id="cd18576">
    <property type="entry name" value="ABC_6TM_bac_exporter_ABCB8_10_like"/>
    <property type="match status" value="1"/>
</dbReference>
<dbReference type="GO" id="GO:0015421">
    <property type="term" value="F:ABC-type oligopeptide transporter activity"/>
    <property type="evidence" value="ECO:0007669"/>
    <property type="project" value="TreeGrafter"/>
</dbReference>
<dbReference type="Gene3D" id="1.20.1560.10">
    <property type="entry name" value="ABC transporter type 1, transmembrane domain"/>
    <property type="match status" value="1"/>
</dbReference>
<evidence type="ECO:0000313" key="11">
    <source>
        <dbReference type="Proteomes" id="UP000199296"/>
    </source>
</evidence>
<keyword evidence="6 7" id="KW-0472">Membrane</keyword>
<dbReference type="InterPro" id="IPR003593">
    <property type="entry name" value="AAA+_ATPase"/>
</dbReference>
<dbReference type="STRING" id="470826.SAMN04488027_11924"/>
<evidence type="ECO:0000256" key="2">
    <source>
        <dbReference type="ARBA" id="ARBA00022692"/>
    </source>
</evidence>
<accession>A0A1G7Z700</accession>
<dbReference type="InterPro" id="IPR017871">
    <property type="entry name" value="ABC_transporter-like_CS"/>
</dbReference>
<keyword evidence="2 7" id="KW-0812">Transmembrane</keyword>
<comment type="subcellular location">
    <subcellularLocation>
        <location evidence="1">Cell membrane</location>
        <topology evidence="1">Multi-pass membrane protein</topology>
    </subcellularLocation>
</comment>
<dbReference type="RefSeq" id="WP_093370129.1">
    <property type="nucleotide sequence ID" value="NZ_FNCW01000019.1"/>
</dbReference>
<dbReference type="GO" id="GO:0005524">
    <property type="term" value="F:ATP binding"/>
    <property type="evidence" value="ECO:0007669"/>
    <property type="project" value="UniProtKB-KW"/>
</dbReference>
<feature type="transmembrane region" description="Helical" evidence="7">
    <location>
        <begin position="75"/>
        <end position="100"/>
    </location>
</feature>
<dbReference type="PANTHER" id="PTHR43394">
    <property type="entry name" value="ATP-DEPENDENT PERMEASE MDL1, MITOCHONDRIAL"/>
    <property type="match status" value="1"/>
</dbReference>
<dbReference type="PROSITE" id="PS50929">
    <property type="entry name" value="ABC_TM1F"/>
    <property type="match status" value="1"/>
</dbReference>
<feature type="transmembrane region" description="Helical" evidence="7">
    <location>
        <begin position="291"/>
        <end position="311"/>
    </location>
</feature>
<dbReference type="Pfam" id="PF00664">
    <property type="entry name" value="ABC_membrane"/>
    <property type="match status" value="1"/>
</dbReference>
<dbReference type="SMART" id="SM00382">
    <property type="entry name" value="AAA"/>
    <property type="match status" value="1"/>
</dbReference>
<dbReference type="PROSITE" id="PS00211">
    <property type="entry name" value="ABC_TRANSPORTER_1"/>
    <property type="match status" value="1"/>
</dbReference>
<dbReference type="SUPFAM" id="SSF52540">
    <property type="entry name" value="P-loop containing nucleoside triphosphate hydrolases"/>
    <property type="match status" value="1"/>
</dbReference>
<dbReference type="PROSITE" id="PS50893">
    <property type="entry name" value="ABC_TRANSPORTER_2"/>
    <property type="match status" value="1"/>
</dbReference>
<dbReference type="OrthoDB" id="9780296at2"/>
<keyword evidence="11" id="KW-1185">Reference proteome</keyword>
<keyword evidence="4" id="KW-0067">ATP-binding</keyword>
<evidence type="ECO:0000313" key="10">
    <source>
        <dbReference type="EMBL" id="SDH04532.1"/>
    </source>
</evidence>
<evidence type="ECO:0000256" key="1">
    <source>
        <dbReference type="ARBA" id="ARBA00004651"/>
    </source>
</evidence>
<dbReference type="EMBL" id="FNCW01000019">
    <property type="protein sequence ID" value="SDH04532.1"/>
    <property type="molecule type" value="Genomic_DNA"/>
</dbReference>
<feature type="transmembrane region" description="Helical" evidence="7">
    <location>
        <begin position="154"/>
        <end position="171"/>
    </location>
</feature>
<evidence type="ECO:0000256" key="4">
    <source>
        <dbReference type="ARBA" id="ARBA00022840"/>
    </source>
</evidence>
<dbReference type="GO" id="GO:0016887">
    <property type="term" value="F:ATP hydrolysis activity"/>
    <property type="evidence" value="ECO:0007669"/>
    <property type="project" value="InterPro"/>
</dbReference>
<organism evidence="10 11">
    <name type="scientific">Psychroflexus sediminis</name>
    <dbReference type="NCBI Taxonomy" id="470826"/>
    <lineage>
        <taxon>Bacteria</taxon>
        <taxon>Pseudomonadati</taxon>
        <taxon>Bacteroidota</taxon>
        <taxon>Flavobacteriia</taxon>
        <taxon>Flavobacteriales</taxon>
        <taxon>Flavobacteriaceae</taxon>
        <taxon>Psychroflexus</taxon>
    </lineage>
</organism>
<dbReference type="InterPro" id="IPR036640">
    <property type="entry name" value="ABC1_TM_sf"/>
</dbReference>
<reference evidence="10 11" key="1">
    <citation type="submission" date="2016-10" db="EMBL/GenBank/DDBJ databases">
        <authorList>
            <person name="de Groot N.N."/>
        </authorList>
    </citation>
    <scope>NUCLEOTIDE SEQUENCE [LARGE SCALE GENOMIC DNA]</scope>
    <source>
        <strain evidence="10 11">DSM 19803</strain>
    </source>
</reference>
<evidence type="ECO:0000256" key="5">
    <source>
        <dbReference type="ARBA" id="ARBA00022989"/>
    </source>
</evidence>
<dbReference type="InterPro" id="IPR027417">
    <property type="entry name" value="P-loop_NTPase"/>
</dbReference>
<evidence type="ECO:0000256" key="7">
    <source>
        <dbReference type="SAM" id="Phobius"/>
    </source>
</evidence>
<feature type="transmembrane region" description="Helical" evidence="7">
    <location>
        <begin position="35"/>
        <end position="55"/>
    </location>
</feature>
<sequence length="592" mass="65675">MARRKKESDLPKVKLNQQNLKKSLRLFSYIGPHKWKLIIGMIFLAFTGLTALLFPKLMGDLIETADFTSEDINRMGLILLGLFTAQAIFSFFRVVLFVNVTENMLSAIRQDTYNTLVKMPMQFFSSRRVSELNSRVAADISQIQDTFTTGIAEFLRQMIIVIGGIAALFFVSVELSLLMLATIPIFAIVAVFFGKFIKKLSKEAQDKVADSNTIVGESLQGIANVKAFTNEAFEMLRYKFAVADIKKIAIRGGLARGAFSSFIIFCIFGAIVLLVWYAVKLQNAGELSQADLITFILYTIFVGASIGGLPIQYAQIQKAIGATERVFDLIDEEPEIIEEESSPQPIHGKLSFKNLKFAYPTRSELSVLKNISFEAKEGETIAIVGPSGAGKSTIASLILRFYEPQEGQMLLDDIPASEFTLHDLRSQMAIVPQDILLFGGTIKENIAYGKPDATNEEILEAAKKANAHDFIMSFPEQYETIVGERGVQLSGGQRQRVAIARAVLKNPVILILDEATSSLDSESEQLVQEALDKLMKGRTSFVIAHRLSTIKNADQILVLENGEILEKGTHAELLEQENGLYSKLIQLQMELN</sequence>
<evidence type="ECO:0000259" key="8">
    <source>
        <dbReference type="PROSITE" id="PS50893"/>
    </source>
</evidence>
<dbReference type="AlphaFoldDB" id="A0A1G7Z700"/>
<feature type="domain" description="ABC transporter" evidence="8">
    <location>
        <begin position="350"/>
        <end position="586"/>
    </location>
</feature>
<dbReference type="Proteomes" id="UP000199296">
    <property type="component" value="Unassembled WGS sequence"/>
</dbReference>
<feature type="domain" description="ABC transmembrane type-1" evidence="9">
    <location>
        <begin position="38"/>
        <end position="318"/>
    </location>
</feature>
<evidence type="ECO:0000256" key="6">
    <source>
        <dbReference type="ARBA" id="ARBA00023136"/>
    </source>
</evidence>
<dbReference type="FunFam" id="3.40.50.300:FF:000218">
    <property type="entry name" value="Multidrug ABC transporter ATP-binding protein"/>
    <property type="match status" value="1"/>
</dbReference>
<dbReference type="InterPro" id="IPR039421">
    <property type="entry name" value="Type_1_exporter"/>
</dbReference>
<dbReference type="InterPro" id="IPR003439">
    <property type="entry name" value="ABC_transporter-like_ATP-bd"/>
</dbReference>
<evidence type="ECO:0000256" key="3">
    <source>
        <dbReference type="ARBA" id="ARBA00022741"/>
    </source>
</evidence>
<gene>
    <name evidence="10" type="ORF">SAMN04488027_11924</name>
</gene>
<proteinExistence type="predicted"/>